<reference evidence="2 3" key="1">
    <citation type="submission" date="2024-08" db="EMBL/GenBank/DDBJ databases">
        <title>Two novel Cytobacillus novel species.</title>
        <authorList>
            <person name="Liu G."/>
        </authorList>
    </citation>
    <scope>NUCLEOTIDE SEQUENCE [LARGE SCALE GENOMIC DNA]</scope>
    <source>
        <strain evidence="2 3">FJAT-53684</strain>
    </source>
</reference>
<dbReference type="PANTHER" id="PTHR34474:SF2">
    <property type="entry name" value="SIGNAL TRANSDUCTION PROTEIN TRAP"/>
    <property type="match status" value="1"/>
</dbReference>
<keyword evidence="3" id="KW-1185">Reference proteome</keyword>
<name>A0ABW6JWR3_9BACI</name>
<dbReference type="InterPro" id="IPR050404">
    <property type="entry name" value="Heme-degrading_MO"/>
</dbReference>
<organism evidence="2 3">
    <name type="scientific">Cytobacillus mangrovibacter</name>
    <dbReference type="NCBI Taxonomy" id="3299024"/>
    <lineage>
        <taxon>Bacteria</taxon>
        <taxon>Bacillati</taxon>
        <taxon>Bacillota</taxon>
        <taxon>Bacilli</taxon>
        <taxon>Bacillales</taxon>
        <taxon>Bacillaceae</taxon>
        <taxon>Cytobacillus</taxon>
    </lineage>
</organism>
<sequence length="168" mass="19748">MNIHLTSGTFDFLFKMKKKHLAESMILMQNIDNAVLLHETTKSSVFNTPRSFQVLDSFGPLENRGYVVMNNIPVTEEERPLFEYRLKNIKNLFQNLKGFLAIRILQPLKSDTYIVLTLWQNEKAYMDWEHSASYDMFMNEVEMNLSFKTAQLLIGSSYITKYFIPEEK</sequence>
<gene>
    <name evidence="2" type="ORF">ACFYKT_07975</name>
</gene>
<dbReference type="GO" id="GO:0004497">
    <property type="term" value="F:monooxygenase activity"/>
    <property type="evidence" value="ECO:0007669"/>
    <property type="project" value="UniProtKB-KW"/>
</dbReference>
<dbReference type="RefSeq" id="WP_389217952.1">
    <property type="nucleotide sequence ID" value="NZ_JBIACJ010000003.1"/>
</dbReference>
<proteinExistence type="predicted"/>
<dbReference type="PROSITE" id="PS51725">
    <property type="entry name" value="ABM"/>
    <property type="match status" value="1"/>
</dbReference>
<keyword evidence="2" id="KW-0503">Monooxygenase</keyword>
<dbReference type="EC" id="1.14.-.-" evidence="2"/>
<dbReference type="InterPro" id="IPR007138">
    <property type="entry name" value="ABM_dom"/>
</dbReference>
<feature type="domain" description="ABM" evidence="1">
    <location>
        <begin position="66"/>
        <end position="159"/>
    </location>
</feature>
<accession>A0ABW6JWR3</accession>
<evidence type="ECO:0000313" key="2">
    <source>
        <dbReference type="EMBL" id="MFE8696291.1"/>
    </source>
</evidence>
<evidence type="ECO:0000313" key="3">
    <source>
        <dbReference type="Proteomes" id="UP001601058"/>
    </source>
</evidence>
<keyword evidence="2" id="KW-0560">Oxidoreductase</keyword>
<dbReference type="InterPro" id="IPR011008">
    <property type="entry name" value="Dimeric_a/b-barrel"/>
</dbReference>
<dbReference type="Proteomes" id="UP001601058">
    <property type="component" value="Unassembled WGS sequence"/>
</dbReference>
<evidence type="ECO:0000259" key="1">
    <source>
        <dbReference type="PROSITE" id="PS51725"/>
    </source>
</evidence>
<dbReference type="EMBL" id="JBIACJ010000003">
    <property type="protein sequence ID" value="MFE8696291.1"/>
    <property type="molecule type" value="Genomic_DNA"/>
</dbReference>
<dbReference type="Pfam" id="PF03992">
    <property type="entry name" value="ABM"/>
    <property type="match status" value="1"/>
</dbReference>
<comment type="caution">
    <text evidence="2">The sequence shown here is derived from an EMBL/GenBank/DDBJ whole genome shotgun (WGS) entry which is preliminary data.</text>
</comment>
<dbReference type="PANTHER" id="PTHR34474">
    <property type="entry name" value="SIGNAL TRANSDUCTION PROTEIN TRAP"/>
    <property type="match status" value="1"/>
</dbReference>
<protein>
    <submittedName>
        <fullName evidence="2">Antibiotic biosynthesis monooxygenase family protein</fullName>
        <ecNumber evidence="2">1.14.-.-</ecNumber>
    </submittedName>
</protein>
<dbReference type="Gene3D" id="3.30.70.100">
    <property type="match status" value="1"/>
</dbReference>
<dbReference type="SUPFAM" id="SSF54909">
    <property type="entry name" value="Dimeric alpha+beta barrel"/>
    <property type="match status" value="1"/>
</dbReference>